<dbReference type="EMBL" id="JAIWYP010000006">
    <property type="protein sequence ID" value="KAH3813222.1"/>
    <property type="molecule type" value="Genomic_DNA"/>
</dbReference>
<dbReference type="FunFam" id="2.60.210.10:FF:000001">
    <property type="entry name" value="TNF receptor-associated factor"/>
    <property type="match status" value="1"/>
</dbReference>
<dbReference type="InterPro" id="IPR013083">
    <property type="entry name" value="Znf_RING/FYVE/PHD"/>
</dbReference>
<feature type="domain" description="TRAF-type" evidence="15">
    <location>
        <begin position="168"/>
        <end position="216"/>
    </location>
</feature>
<evidence type="ECO:0000313" key="17">
    <source>
        <dbReference type="Proteomes" id="UP000828390"/>
    </source>
</evidence>
<keyword evidence="9" id="KW-0832">Ubl conjugation</keyword>
<sequence length="549" mass="62784">MASIQTPAGYPKFVDQEIVSRHLCKVCLNVARNSMQTSCGHRVCEPCVPSIFQDKPHPVECPARENDCDKLFPSDITPDPSGRKEVRNLKVYCNNQSYGCKEQCRWADLEKHLPLCPFTPVPCPNSQHGCSVMLPAKTMGSHDSDCEYHLQNCRHCGRPVPKKLEKEHYQNECMEIPLDCPFGCGVKGLKRRALEVHQDACPNKPEECSFKEIGCKFMGTKGEMAKHLQESTSSHLEQVTIYSRKMEIKKMELEHKVQQLMEEQRTLKSETERIGLLAQKLQTENRESKLKMVEVVQRVVHLERKVELCATRDRVDQLDQDIRSNTVGLTQVQSQLVAQNRIMEELKTTVEQRRPGGASEDTTELRRKVTAQETSLTAINVQMGELDLRFQILETTSYDGILLWKIRDYQRRKAEAVAGRTLSLYSQPFFTHRYGYKMCARVYLNGDGMGKGTHLSLFFVVMKGEFDNLLPWPFKQKVTLQLLDQDSGQTNLTDSFMPDVNSSSFRKPTTDMNVASGCPLFVAHSVLENPKYPIWGACMFYKQPLFHYK</sequence>
<dbReference type="PROSITE" id="PS50144">
    <property type="entry name" value="MATH"/>
    <property type="match status" value="1"/>
</dbReference>
<dbReference type="GO" id="GO:0005164">
    <property type="term" value="F:tumor necrosis factor receptor binding"/>
    <property type="evidence" value="ECO:0007669"/>
    <property type="project" value="TreeGrafter"/>
</dbReference>
<evidence type="ECO:0000256" key="8">
    <source>
        <dbReference type="ARBA" id="ARBA00022833"/>
    </source>
</evidence>
<reference evidence="16" key="1">
    <citation type="journal article" date="2019" name="bioRxiv">
        <title>The Genome of the Zebra Mussel, Dreissena polymorpha: A Resource for Invasive Species Research.</title>
        <authorList>
            <person name="McCartney M.A."/>
            <person name="Auch B."/>
            <person name="Kono T."/>
            <person name="Mallez S."/>
            <person name="Zhang Y."/>
            <person name="Obille A."/>
            <person name="Becker A."/>
            <person name="Abrahante J.E."/>
            <person name="Garbe J."/>
            <person name="Badalamenti J.P."/>
            <person name="Herman A."/>
            <person name="Mangelson H."/>
            <person name="Liachko I."/>
            <person name="Sullivan S."/>
            <person name="Sone E.D."/>
            <person name="Koren S."/>
            <person name="Silverstein K.A.T."/>
            <person name="Beckman K.B."/>
            <person name="Gohl D.M."/>
        </authorList>
    </citation>
    <scope>NUCLEOTIDE SEQUENCE</scope>
    <source>
        <strain evidence="16">Duluth1</strain>
        <tissue evidence="16">Whole animal</tissue>
    </source>
</reference>
<dbReference type="GO" id="GO:0042981">
    <property type="term" value="P:regulation of apoptotic process"/>
    <property type="evidence" value="ECO:0007669"/>
    <property type="project" value="InterPro"/>
</dbReference>
<reference evidence="16" key="2">
    <citation type="submission" date="2020-11" db="EMBL/GenBank/DDBJ databases">
        <authorList>
            <person name="McCartney M.A."/>
            <person name="Auch B."/>
            <person name="Kono T."/>
            <person name="Mallez S."/>
            <person name="Becker A."/>
            <person name="Gohl D.M."/>
            <person name="Silverstein K.A.T."/>
            <person name="Koren S."/>
            <person name="Bechman K.B."/>
            <person name="Herman A."/>
            <person name="Abrahante J.E."/>
            <person name="Garbe J."/>
        </authorList>
    </citation>
    <scope>NUCLEOTIDE SEQUENCE</scope>
    <source>
        <strain evidence="16">Duluth1</strain>
        <tissue evidence="16">Whole animal</tissue>
    </source>
</reference>
<evidence type="ECO:0000256" key="5">
    <source>
        <dbReference type="ARBA" id="ARBA00022723"/>
    </source>
</evidence>
<keyword evidence="6" id="KW-0677">Repeat</keyword>
<keyword evidence="3" id="KW-1017">Isopeptide bond</keyword>
<dbReference type="AlphaFoldDB" id="A0A9D4GAG5"/>
<dbReference type="Gene3D" id="3.30.40.10">
    <property type="entry name" value="Zinc/RING finger domain, C3HC4 (zinc finger)"/>
    <property type="match status" value="3"/>
</dbReference>
<dbReference type="InterPro" id="IPR017907">
    <property type="entry name" value="Znf_RING_CS"/>
</dbReference>
<keyword evidence="7 11" id="KW-0863">Zinc-finger</keyword>
<dbReference type="GO" id="GO:0008270">
    <property type="term" value="F:zinc ion binding"/>
    <property type="evidence" value="ECO:0007669"/>
    <property type="project" value="UniProtKB-KW"/>
</dbReference>
<dbReference type="PANTHER" id="PTHR10131:SF153">
    <property type="entry name" value="RING-TYPE DOMAIN-CONTAINING PROTEIN"/>
    <property type="match status" value="1"/>
</dbReference>
<dbReference type="GO" id="GO:0043122">
    <property type="term" value="P:regulation of canonical NF-kappaB signal transduction"/>
    <property type="evidence" value="ECO:0007669"/>
    <property type="project" value="TreeGrafter"/>
</dbReference>
<evidence type="ECO:0000256" key="2">
    <source>
        <dbReference type="ARBA" id="ARBA00022490"/>
    </source>
</evidence>
<dbReference type="Gene3D" id="2.60.210.10">
    <property type="entry name" value="Apoptosis, Tumor Necrosis Factor Receptor Associated Protein 2, Chain A"/>
    <property type="match status" value="1"/>
</dbReference>
<evidence type="ECO:0008006" key="18">
    <source>
        <dbReference type="Google" id="ProtNLM"/>
    </source>
</evidence>
<dbReference type="GO" id="GO:0006915">
    <property type="term" value="P:apoptotic process"/>
    <property type="evidence" value="ECO:0007669"/>
    <property type="project" value="UniProtKB-KW"/>
</dbReference>
<dbReference type="Pfam" id="PF00097">
    <property type="entry name" value="zf-C3HC4"/>
    <property type="match status" value="1"/>
</dbReference>
<comment type="caution">
    <text evidence="16">The sequence shown here is derived from an EMBL/GenBank/DDBJ whole genome shotgun (WGS) entry which is preliminary data.</text>
</comment>
<feature type="zinc finger region" description="TRAF-type" evidence="11">
    <location>
        <begin position="112"/>
        <end position="162"/>
    </location>
</feature>
<dbReference type="PIRSF" id="PIRSF015614">
    <property type="entry name" value="TRAF"/>
    <property type="match status" value="1"/>
</dbReference>
<dbReference type="InterPro" id="IPR049342">
    <property type="entry name" value="TRAF1-6_MATH_dom"/>
</dbReference>
<keyword evidence="8 11" id="KW-0862">Zinc</keyword>
<keyword evidence="2" id="KW-0963">Cytoplasm</keyword>
<protein>
    <recommendedName>
        <fullName evidence="18">TNF receptor-associated factor</fullName>
    </recommendedName>
</protein>
<dbReference type="GO" id="GO:0005737">
    <property type="term" value="C:cytoplasm"/>
    <property type="evidence" value="ECO:0007669"/>
    <property type="project" value="UniProtKB-SubCell"/>
</dbReference>
<evidence type="ECO:0000256" key="3">
    <source>
        <dbReference type="ARBA" id="ARBA00022499"/>
    </source>
</evidence>
<accession>A0A9D4GAG5</accession>
<feature type="domain" description="MATH" evidence="14">
    <location>
        <begin position="399"/>
        <end position="549"/>
    </location>
</feature>
<dbReference type="InterPro" id="IPR001293">
    <property type="entry name" value="Znf_TRAF"/>
</dbReference>
<dbReference type="InterPro" id="IPR012227">
    <property type="entry name" value="TNF_rcpt-assoc_TRAF_met"/>
</dbReference>
<evidence type="ECO:0000256" key="12">
    <source>
        <dbReference type="SAM" id="Coils"/>
    </source>
</evidence>
<comment type="subcellular location">
    <subcellularLocation>
        <location evidence="1">Cytoplasm</location>
    </subcellularLocation>
</comment>
<evidence type="ECO:0000259" key="15">
    <source>
        <dbReference type="PROSITE" id="PS50145"/>
    </source>
</evidence>
<dbReference type="InterPro" id="IPR002083">
    <property type="entry name" value="MATH/TRAF_dom"/>
</dbReference>
<feature type="zinc finger region" description="TRAF-type" evidence="11">
    <location>
        <begin position="168"/>
        <end position="216"/>
    </location>
</feature>
<dbReference type="Pfam" id="PF02176">
    <property type="entry name" value="zf-TRAF"/>
    <property type="match status" value="1"/>
</dbReference>
<dbReference type="GO" id="GO:0007165">
    <property type="term" value="P:signal transduction"/>
    <property type="evidence" value="ECO:0007669"/>
    <property type="project" value="InterPro"/>
</dbReference>
<dbReference type="PANTHER" id="PTHR10131">
    <property type="entry name" value="TNF RECEPTOR ASSOCIATED FACTOR"/>
    <property type="match status" value="1"/>
</dbReference>
<evidence type="ECO:0000259" key="14">
    <source>
        <dbReference type="PROSITE" id="PS50144"/>
    </source>
</evidence>
<evidence type="ECO:0000256" key="9">
    <source>
        <dbReference type="ARBA" id="ARBA00022843"/>
    </source>
</evidence>
<gene>
    <name evidence="16" type="ORF">DPMN_141674</name>
</gene>
<evidence type="ECO:0000256" key="11">
    <source>
        <dbReference type="PROSITE-ProRule" id="PRU00207"/>
    </source>
</evidence>
<evidence type="ECO:0000256" key="6">
    <source>
        <dbReference type="ARBA" id="ARBA00022737"/>
    </source>
</evidence>
<dbReference type="Pfam" id="PF21355">
    <property type="entry name" value="TRAF-mep_MATH"/>
    <property type="match status" value="1"/>
</dbReference>
<dbReference type="PROSITE" id="PS50145">
    <property type="entry name" value="ZF_TRAF"/>
    <property type="match status" value="2"/>
</dbReference>
<dbReference type="PROSITE" id="PS00518">
    <property type="entry name" value="ZF_RING_1"/>
    <property type="match status" value="1"/>
</dbReference>
<name>A0A9D4GAG5_DREPO</name>
<proteinExistence type="predicted"/>
<dbReference type="SUPFAM" id="SSF49599">
    <property type="entry name" value="TRAF domain-like"/>
    <property type="match status" value="3"/>
</dbReference>
<evidence type="ECO:0000256" key="4">
    <source>
        <dbReference type="ARBA" id="ARBA00022703"/>
    </source>
</evidence>
<keyword evidence="5 11" id="KW-0479">Metal-binding</keyword>
<dbReference type="Proteomes" id="UP000828390">
    <property type="component" value="Unassembled WGS sequence"/>
</dbReference>
<dbReference type="InterPro" id="IPR008974">
    <property type="entry name" value="TRAF-like"/>
</dbReference>
<feature type="domain" description="RING-type" evidence="13">
    <location>
        <begin position="24"/>
        <end position="62"/>
    </location>
</feature>
<dbReference type="InterPro" id="IPR001841">
    <property type="entry name" value="Znf_RING"/>
</dbReference>
<feature type="domain" description="TRAF-type" evidence="15">
    <location>
        <begin position="112"/>
        <end position="162"/>
    </location>
</feature>
<dbReference type="SUPFAM" id="SSF57850">
    <property type="entry name" value="RING/U-box"/>
    <property type="match status" value="1"/>
</dbReference>
<keyword evidence="10 12" id="KW-0175">Coiled coil</keyword>
<dbReference type="InterPro" id="IPR018957">
    <property type="entry name" value="Znf_C3HC4_RING-type"/>
</dbReference>
<evidence type="ECO:0000313" key="16">
    <source>
        <dbReference type="EMBL" id="KAH3813222.1"/>
    </source>
</evidence>
<evidence type="ECO:0000256" key="10">
    <source>
        <dbReference type="ARBA" id="ARBA00023054"/>
    </source>
</evidence>
<keyword evidence="17" id="KW-1185">Reference proteome</keyword>
<dbReference type="GO" id="GO:0009898">
    <property type="term" value="C:cytoplasmic side of plasma membrane"/>
    <property type="evidence" value="ECO:0007669"/>
    <property type="project" value="TreeGrafter"/>
</dbReference>
<evidence type="ECO:0000259" key="13">
    <source>
        <dbReference type="PROSITE" id="PS50089"/>
    </source>
</evidence>
<evidence type="ECO:0000256" key="1">
    <source>
        <dbReference type="ARBA" id="ARBA00004496"/>
    </source>
</evidence>
<feature type="coiled-coil region" evidence="12">
    <location>
        <begin position="243"/>
        <end position="270"/>
    </location>
</feature>
<evidence type="ECO:0000256" key="7">
    <source>
        <dbReference type="ARBA" id="ARBA00022771"/>
    </source>
</evidence>
<dbReference type="SMART" id="SM00061">
    <property type="entry name" value="MATH"/>
    <property type="match status" value="1"/>
</dbReference>
<dbReference type="PROSITE" id="PS50089">
    <property type="entry name" value="ZF_RING_2"/>
    <property type="match status" value="1"/>
</dbReference>
<keyword evidence="4" id="KW-0053">Apoptosis</keyword>
<organism evidence="16 17">
    <name type="scientific">Dreissena polymorpha</name>
    <name type="common">Zebra mussel</name>
    <name type="synonym">Mytilus polymorpha</name>
    <dbReference type="NCBI Taxonomy" id="45954"/>
    <lineage>
        <taxon>Eukaryota</taxon>
        <taxon>Metazoa</taxon>
        <taxon>Spiralia</taxon>
        <taxon>Lophotrochozoa</taxon>
        <taxon>Mollusca</taxon>
        <taxon>Bivalvia</taxon>
        <taxon>Autobranchia</taxon>
        <taxon>Heteroconchia</taxon>
        <taxon>Euheterodonta</taxon>
        <taxon>Imparidentia</taxon>
        <taxon>Neoheterodontei</taxon>
        <taxon>Myida</taxon>
        <taxon>Dreissenoidea</taxon>
        <taxon>Dreissenidae</taxon>
        <taxon>Dreissena</taxon>
    </lineage>
</organism>